<proteinExistence type="predicted"/>
<sequence>MDQLSPLNHNISIQAAFHHQVRQYGQELISFVSAEMHRPPLGLSVTLETIEWPESLVNWVWFVGSADSATEQAVMRFFQTDVGKRALSADTTEFKFVASEFQSPPPHSQTDVPVATGGELPAAFTVAIAPLQGSQEVVIMSESASLPHSHTCISGMTGGWLLVSPTSHFSQVLLVKPRDQQAHADPRYLRGWLVDPARSMVYGRVAAIVANCGYLVTPLTGHAA</sequence>
<dbReference type="Proteomes" id="UP001302602">
    <property type="component" value="Unassembled WGS sequence"/>
</dbReference>
<dbReference type="AlphaFoldDB" id="A0AAN6TWB8"/>
<protein>
    <submittedName>
        <fullName evidence="1">Uncharacterized protein</fullName>
    </submittedName>
</protein>
<accession>A0AAN6TWB8</accession>
<gene>
    <name evidence="1" type="ORF">N657DRAFT_698349</name>
</gene>
<dbReference type="EMBL" id="MU853232">
    <property type="protein sequence ID" value="KAK4121893.1"/>
    <property type="molecule type" value="Genomic_DNA"/>
</dbReference>
<reference evidence="1" key="2">
    <citation type="submission" date="2023-05" db="EMBL/GenBank/DDBJ databases">
        <authorList>
            <consortium name="Lawrence Berkeley National Laboratory"/>
            <person name="Steindorff A."/>
            <person name="Hensen N."/>
            <person name="Bonometti L."/>
            <person name="Westerberg I."/>
            <person name="Brannstrom I.O."/>
            <person name="Guillou S."/>
            <person name="Cros-Aarteil S."/>
            <person name="Calhoun S."/>
            <person name="Haridas S."/>
            <person name="Kuo A."/>
            <person name="Mondo S."/>
            <person name="Pangilinan J."/>
            <person name="Riley R."/>
            <person name="Labutti K."/>
            <person name="Andreopoulos B."/>
            <person name="Lipzen A."/>
            <person name="Chen C."/>
            <person name="Yanf M."/>
            <person name="Daum C."/>
            <person name="Ng V."/>
            <person name="Clum A."/>
            <person name="Ohm R."/>
            <person name="Martin F."/>
            <person name="Silar P."/>
            <person name="Natvig D."/>
            <person name="Lalanne C."/>
            <person name="Gautier V."/>
            <person name="Ament-Velasquez S.L."/>
            <person name="Kruys A."/>
            <person name="Hutchinson M.I."/>
            <person name="Powell A.J."/>
            <person name="Barry K."/>
            <person name="Miller A.N."/>
            <person name="Grigoriev I.V."/>
            <person name="Debuchy R."/>
            <person name="Gladieux P."/>
            <person name="Thoren M.H."/>
            <person name="Johannesson H."/>
        </authorList>
    </citation>
    <scope>NUCLEOTIDE SEQUENCE</scope>
    <source>
        <strain evidence="1">CBS 731.68</strain>
    </source>
</reference>
<evidence type="ECO:0000313" key="1">
    <source>
        <dbReference type="EMBL" id="KAK4121893.1"/>
    </source>
</evidence>
<dbReference type="GeneID" id="87834101"/>
<name>A0AAN6TWB8_9PEZI</name>
<reference evidence="1" key="1">
    <citation type="journal article" date="2023" name="Mol. Phylogenet. Evol.">
        <title>Genome-scale phylogeny and comparative genomics of the fungal order Sordariales.</title>
        <authorList>
            <person name="Hensen N."/>
            <person name="Bonometti L."/>
            <person name="Westerberg I."/>
            <person name="Brannstrom I.O."/>
            <person name="Guillou S."/>
            <person name="Cros-Aarteil S."/>
            <person name="Calhoun S."/>
            <person name="Haridas S."/>
            <person name="Kuo A."/>
            <person name="Mondo S."/>
            <person name="Pangilinan J."/>
            <person name="Riley R."/>
            <person name="LaButti K."/>
            <person name="Andreopoulos B."/>
            <person name="Lipzen A."/>
            <person name="Chen C."/>
            <person name="Yan M."/>
            <person name="Daum C."/>
            <person name="Ng V."/>
            <person name="Clum A."/>
            <person name="Steindorff A."/>
            <person name="Ohm R.A."/>
            <person name="Martin F."/>
            <person name="Silar P."/>
            <person name="Natvig D.O."/>
            <person name="Lalanne C."/>
            <person name="Gautier V."/>
            <person name="Ament-Velasquez S.L."/>
            <person name="Kruys A."/>
            <person name="Hutchinson M.I."/>
            <person name="Powell A.J."/>
            <person name="Barry K."/>
            <person name="Miller A.N."/>
            <person name="Grigoriev I.V."/>
            <person name="Debuchy R."/>
            <person name="Gladieux P."/>
            <person name="Hiltunen Thoren M."/>
            <person name="Johannesson H."/>
        </authorList>
    </citation>
    <scope>NUCLEOTIDE SEQUENCE</scope>
    <source>
        <strain evidence="1">CBS 731.68</strain>
    </source>
</reference>
<keyword evidence="2" id="KW-1185">Reference proteome</keyword>
<organism evidence="1 2">
    <name type="scientific">Parathielavia appendiculata</name>
    <dbReference type="NCBI Taxonomy" id="2587402"/>
    <lineage>
        <taxon>Eukaryota</taxon>
        <taxon>Fungi</taxon>
        <taxon>Dikarya</taxon>
        <taxon>Ascomycota</taxon>
        <taxon>Pezizomycotina</taxon>
        <taxon>Sordariomycetes</taxon>
        <taxon>Sordariomycetidae</taxon>
        <taxon>Sordariales</taxon>
        <taxon>Chaetomiaceae</taxon>
        <taxon>Parathielavia</taxon>
    </lineage>
</organism>
<evidence type="ECO:0000313" key="2">
    <source>
        <dbReference type="Proteomes" id="UP001302602"/>
    </source>
</evidence>
<dbReference type="RefSeq" id="XP_062645664.1">
    <property type="nucleotide sequence ID" value="XM_062797333.1"/>
</dbReference>
<comment type="caution">
    <text evidence="1">The sequence shown here is derived from an EMBL/GenBank/DDBJ whole genome shotgun (WGS) entry which is preliminary data.</text>
</comment>